<sequence>MELKAIIQQLENNQKVFQNLLSNKTESQYLWRPKPKKWCLLEIVCHLLDEECEDFRTRVKHALETPSKALTPINPEGWVVERVYISKNYEETLKAFLLERDTSIKWLKSLNNKNWKHAVKHPELGELSAKLFLTNWLAHDYLHIRQILRYQYGYLKGKSGTSLLYAGDW</sequence>
<gene>
    <name evidence="2" type="ORF">GCM10023311_20200</name>
</gene>
<dbReference type="EMBL" id="BAABJH010000002">
    <property type="protein sequence ID" value="GAA4895447.1"/>
    <property type="molecule type" value="Genomic_DNA"/>
</dbReference>
<evidence type="ECO:0000259" key="1">
    <source>
        <dbReference type="Pfam" id="PF12867"/>
    </source>
</evidence>
<dbReference type="Pfam" id="PF12867">
    <property type="entry name" value="DinB_2"/>
    <property type="match status" value="1"/>
</dbReference>
<comment type="caution">
    <text evidence="2">The sequence shown here is derived from an EMBL/GenBank/DDBJ whole genome shotgun (WGS) entry which is preliminary data.</text>
</comment>
<feature type="domain" description="DinB-like" evidence="1">
    <location>
        <begin position="9"/>
        <end position="147"/>
    </location>
</feature>
<reference evidence="3" key="1">
    <citation type="journal article" date="2019" name="Int. J. Syst. Evol. Microbiol.">
        <title>The Global Catalogue of Microorganisms (GCM) 10K type strain sequencing project: providing services to taxonomists for standard genome sequencing and annotation.</title>
        <authorList>
            <consortium name="The Broad Institute Genomics Platform"/>
            <consortium name="The Broad Institute Genome Sequencing Center for Infectious Disease"/>
            <person name="Wu L."/>
            <person name="Ma J."/>
        </authorList>
    </citation>
    <scope>NUCLEOTIDE SEQUENCE [LARGE SCALE GENOMIC DNA]</scope>
    <source>
        <strain evidence="3">JCM 18274</strain>
    </source>
</reference>
<dbReference type="Gene3D" id="1.20.120.450">
    <property type="entry name" value="dinb family like domain"/>
    <property type="match status" value="1"/>
</dbReference>
<evidence type="ECO:0000313" key="3">
    <source>
        <dbReference type="Proteomes" id="UP001500433"/>
    </source>
</evidence>
<proteinExistence type="predicted"/>
<dbReference type="InterPro" id="IPR034660">
    <property type="entry name" value="DinB/YfiT-like"/>
</dbReference>
<dbReference type="SUPFAM" id="SSF109854">
    <property type="entry name" value="DinB/YfiT-like putative metalloenzymes"/>
    <property type="match status" value="1"/>
</dbReference>
<accession>A0ABP9F860</accession>
<dbReference type="RefSeq" id="WP_345274023.1">
    <property type="nucleotide sequence ID" value="NZ_BAABJH010000002.1"/>
</dbReference>
<evidence type="ECO:0000313" key="2">
    <source>
        <dbReference type="EMBL" id="GAA4895447.1"/>
    </source>
</evidence>
<organism evidence="2 3">
    <name type="scientific">Flaviramulus aquimarinus</name>
    <dbReference type="NCBI Taxonomy" id="1170456"/>
    <lineage>
        <taxon>Bacteria</taxon>
        <taxon>Pseudomonadati</taxon>
        <taxon>Bacteroidota</taxon>
        <taxon>Flavobacteriia</taxon>
        <taxon>Flavobacteriales</taxon>
        <taxon>Flavobacteriaceae</taxon>
        <taxon>Flaviramulus</taxon>
    </lineage>
</organism>
<dbReference type="InterPro" id="IPR024775">
    <property type="entry name" value="DinB-like"/>
</dbReference>
<name>A0ABP9F860_9FLAO</name>
<keyword evidence="3" id="KW-1185">Reference proteome</keyword>
<protein>
    <submittedName>
        <fullName evidence="2">DinB family protein</fullName>
    </submittedName>
</protein>
<dbReference type="Proteomes" id="UP001500433">
    <property type="component" value="Unassembled WGS sequence"/>
</dbReference>